<dbReference type="Proteomes" id="UP001642409">
    <property type="component" value="Unassembled WGS sequence"/>
</dbReference>
<dbReference type="InterPro" id="IPR002452">
    <property type="entry name" value="Alpha_tubulin"/>
</dbReference>
<reference evidence="11 12" key="2">
    <citation type="submission" date="2024-07" db="EMBL/GenBank/DDBJ databases">
        <authorList>
            <person name="Akdeniz Z."/>
        </authorList>
    </citation>
    <scope>NUCLEOTIDE SEQUENCE [LARGE SCALE GENOMIC DNA]</scope>
</reference>
<dbReference type="GO" id="GO:0007017">
    <property type="term" value="P:microtubule-based process"/>
    <property type="evidence" value="ECO:0007669"/>
    <property type="project" value="InterPro"/>
</dbReference>
<dbReference type="SUPFAM" id="SSF52490">
    <property type="entry name" value="Tubulin nucleotide-binding domain-like"/>
    <property type="match status" value="1"/>
</dbReference>
<evidence type="ECO:0000256" key="8">
    <source>
        <dbReference type="SAM" id="Coils"/>
    </source>
</evidence>
<comment type="similarity">
    <text evidence="1 7">Belongs to the tubulin family.</text>
</comment>
<gene>
    <name evidence="10" type="ORF">HINF_LOCUS11715</name>
    <name evidence="11" type="ORF">HINF_LOCUS29083</name>
</gene>
<dbReference type="PRINTS" id="PR01161">
    <property type="entry name" value="TUBULIN"/>
</dbReference>
<comment type="function">
    <text evidence="7">Tubulin is the major constituent of microtubules, a cylinder consisting of laterally associated linear protofilaments composed of alpha- and beta-tubulin heterodimers. Microtubules grow by the addition of GTP-tubulin dimers to the microtubule end, where a stabilizing cap forms. Below the cap, tubulin dimers are in GDP-bound state, owing to GTPase activity of alpha-tubulin.</text>
</comment>
<dbReference type="Gene3D" id="3.40.50.1440">
    <property type="entry name" value="Tubulin/FtsZ, GTPase domain"/>
    <property type="match status" value="1"/>
</dbReference>
<dbReference type="SUPFAM" id="SSF55307">
    <property type="entry name" value="Tubulin C-terminal domain-like"/>
    <property type="match status" value="1"/>
</dbReference>
<dbReference type="GO" id="GO:0005874">
    <property type="term" value="C:microtubule"/>
    <property type="evidence" value="ECO:0007669"/>
    <property type="project" value="UniProtKB-KW"/>
</dbReference>
<dbReference type="EMBL" id="CAXDID020000093">
    <property type="protein sequence ID" value="CAL6023335.1"/>
    <property type="molecule type" value="Genomic_DNA"/>
</dbReference>
<feature type="domain" description="Tubulin/FtsZ GTPase" evidence="9">
    <location>
        <begin position="47"/>
        <end position="228"/>
    </location>
</feature>
<evidence type="ECO:0000256" key="1">
    <source>
        <dbReference type="ARBA" id="ARBA00009636"/>
    </source>
</evidence>
<keyword evidence="5 7" id="KW-0342">GTP-binding</keyword>
<keyword evidence="8" id="KW-0175">Coiled coil</keyword>
<dbReference type="SMART" id="SM00864">
    <property type="entry name" value="Tubulin"/>
    <property type="match status" value="1"/>
</dbReference>
<evidence type="ECO:0000259" key="9">
    <source>
        <dbReference type="SMART" id="SM00864"/>
    </source>
</evidence>
<feature type="coiled-coil region" evidence="8">
    <location>
        <begin position="370"/>
        <end position="404"/>
    </location>
</feature>
<dbReference type="PRINTS" id="PR01162">
    <property type="entry name" value="ALPHATUBULIN"/>
</dbReference>
<dbReference type="PROSITE" id="PS00227">
    <property type="entry name" value="TUBULIN"/>
    <property type="match status" value="1"/>
</dbReference>
<keyword evidence="3 7" id="KW-0547">Nucleotide-binding</keyword>
<comment type="subunit">
    <text evidence="7">Dimer of alpha and beta chains. A typical microtubule is a hollow water-filled tube with an outer diameter of 25 nm and an inner diameter of 15 nM. Alpha-beta heterodimers associate head-to-tail to form protofilaments running lengthwise along the microtubule wall with the beta-tubulin subunit facing the microtubule plus end conferring a structural polarity. Microtubules usually have 13 protofilaments but different protofilament numbers can be found in some organisms and specialized cells.</text>
</comment>
<dbReference type="PANTHER" id="PTHR11588">
    <property type="entry name" value="TUBULIN"/>
    <property type="match status" value="1"/>
</dbReference>
<evidence type="ECO:0000313" key="11">
    <source>
        <dbReference type="EMBL" id="CAL6023335.1"/>
    </source>
</evidence>
<keyword evidence="12" id="KW-1185">Reference proteome</keyword>
<keyword evidence="4" id="KW-0378">Hydrolase</keyword>
<dbReference type="InterPro" id="IPR008280">
    <property type="entry name" value="Tub_FtsZ_C"/>
</dbReference>
<dbReference type="InterPro" id="IPR036525">
    <property type="entry name" value="Tubulin/FtsZ_GTPase_sf"/>
</dbReference>
<evidence type="ECO:0000256" key="6">
    <source>
        <dbReference type="ARBA" id="ARBA00049117"/>
    </source>
</evidence>
<evidence type="ECO:0000256" key="7">
    <source>
        <dbReference type="RuleBase" id="RU000352"/>
    </source>
</evidence>
<dbReference type="AlphaFoldDB" id="A0AA86TQ21"/>
<name>A0AA86TQ21_9EUKA</name>
<dbReference type="InterPro" id="IPR003008">
    <property type="entry name" value="Tubulin_FtsZ_GTPase"/>
</dbReference>
<evidence type="ECO:0000313" key="12">
    <source>
        <dbReference type="Proteomes" id="UP001642409"/>
    </source>
</evidence>
<organism evidence="10">
    <name type="scientific">Hexamita inflata</name>
    <dbReference type="NCBI Taxonomy" id="28002"/>
    <lineage>
        <taxon>Eukaryota</taxon>
        <taxon>Metamonada</taxon>
        <taxon>Diplomonadida</taxon>
        <taxon>Hexamitidae</taxon>
        <taxon>Hexamitinae</taxon>
        <taxon>Hexamita</taxon>
    </lineage>
</organism>
<dbReference type="InterPro" id="IPR017975">
    <property type="entry name" value="Tubulin_CS"/>
</dbReference>
<sequence>MNEVINVHVGQAGNKIGETCWELFNLEHNINNEGFVCNGENNQDNHLRTFYSESQSHKFTPRALFVDTDVINNAFPFVHQLHINGSQPAHTFEAGHESKIIEQVVESVRKQAEDCQNLQGFMIYRSISGGTGSGLGSAILEYISDQFVNKSKIEIIVRDRLDDGEQAINNTVLAAHSMLQHSDCSFMINNAYIRDICASINVQPSFYNVNTIISQMVSSLTLSMHVDGYMFTSLSNIVEQLVPSPRLIFPSLSISPFTPFQSPQQITDLVIQQAHIAQNTVKLLSACFLYRGHFIPKEIGQNLCLRIKQTVRFADVCFSKFSTCIRFGINYQNAANVSKSVVLAEKSVLFAHNSTDFTFWNKVIDKYEGKQNWNDDETEAIMDLKELKKEYAEMEKEIEPAEDMNDI</sequence>
<evidence type="ECO:0000256" key="3">
    <source>
        <dbReference type="ARBA" id="ARBA00022741"/>
    </source>
</evidence>
<dbReference type="InterPro" id="IPR000217">
    <property type="entry name" value="Tubulin"/>
</dbReference>
<comment type="caution">
    <text evidence="10">The sequence shown here is derived from an EMBL/GenBank/DDBJ whole genome shotgun (WGS) entry which is preliminary data.</text>
</comment>
<accession>A0AA86TQ21</accession>
<evidence type="ECO:0000313" key="10">
    <source>
        <dbReference type="EMBL" id="CAI9924070.1"/>
    </source>
</evidence>
<keyword evidence="2 7" id="KW-0493">Microtubule</keyword>
<dbReference type="GO" id="GO:0005200">
    <property type="term" value="F:structural constituent of cytoskeleton"/>
    <property type="evidence" value="ECO:0007669"/>
    <property type="project" value="InterPro"/>
</dbReference>
<proteinExistence type="inferred from homology"/>
<protein>
    <recommendedName>
        <fullName evidence="7">Tubulin alpha chain</fullName>
    </recommendedName>
</protein>
<evidence type="ECO:0000256" key="5">
    <source>
        <dbReference type="ARBA" id="ARBA00023134"/>
    </source>
</evidence>
<dbReference type="GO" id="GO:0005525">
    <property type="term" value="F:GTP binding"/>
    <property type="evidence" value="ECO:0007669"/>
    <property type="project" value="UniProtKB-UniRule"/>
</dbReference>
<evidence type="ECO:0000256" key="2">
    <source>
        <dbReference type="ARBA" id="ARBA00022701"/>
    </source>
</evidence>
<evidence type="ECO:0000256" key="4">
    <source>
        <dbReference type="ARBA" id="ARBA00022801"/>
    </source>
</evidence>
<dbReference type="Pfam" id="PF00091">
    <property type="entry name" value="Tubulin"/>
    <property type="match status" value="1"/>
</dbReference>
<dbReference type="GO" id="GO:0016787">
    <property type="term" value="F:hydrolase activity"/>
    <property type="evidence" value="ECO:0007669"/>
    <property type="project" value="UniProtKB-KW"/>
</dbReference>
<reference evidence="10" key="1">
    <citation type="submission" date="2023-06" db="EMBL/GenBank/DDBJ databases">
        <authorList>
            <person name="Kurt Z."/>
        </authorList>
    </citation>
    <scope>NUCLEOTIDE SEQUENCE</scope>
</reference>
<comment type="catalytic activity">
    <reaction evidence="6">
        <text>GTP + H2O = GDP + phosphate + H(+)</text>
        <dbReference type="Rhea" id="RHEA:19669"/>
        <dbReference type="ChEBI" id="CHEBI:15377"/>
        <dbReference type="ChEBI" id="CHEBI:15378"/>
        <dbReference type="ChEBI" id="CHEBI:37565"/>
        <dbReference type="ChEBI" id="CHEBI:43474"/>
        <dbReference type="ChEBI" id="CHEBI:58189"/>
    </reaction>
    <physiologicalReaction direction="left-to-right" evidence="6">
        <dbReference type="Rhea" id="RHEA:19670"/>
    </physiologicalReaction>
</comment>
<dbReference type="EMBL" id="CATOUU010000302">
    <property type="protein sequence ID" value="CAI9924070.1"/>
    <property type="molecule type" value="Genomic_DNA"/>
</dbReference>